<feature type="active site" description="Tele-phosphohistidine intermediate" evidence="2">
    <location>
        <position position="10"/>
    </location>
</feature>
<organism evidence="4 5">
    <name type="scientific">Vibrio hepatarius</name>
    <dbReference type="NCBI Taxonomy" id="171383"/>
    <lineage>
        <taxon>Bacteria</taxon>
        <taxon>Pseudomonadati</taxon>
        <taxon>Pseudomonadota</taxon>
        <taxon>Gammaproteobacteria</taxon>
        <taxon>Vibrionales</taxon>
        <taxon>Vibrionaceae</taxon>
        <taxon>Vibrio</taxon>
        <taxon>Vibrio oreintalis group</taxon>
    </lineage>
</organism>
<dbReference type="GO" id="GO:0004331">
    <property type="term" value="F:fructose-2,6-bisphosphate 2-phosphatase activity"/>
    <property type="evidence" value="ECO:0007669"/>
    <property type="project" value="TreeGrafter"/>
</dbReference>
<keyword evidence="5" id="KW-1185">Reference proteome</keyword>
<proteinExistence type="predicted"/>
<dbReference type="GO" id="GO:0005829">
    <property type="term" value="C:cytosol"/>
    <property type="evidence" value="ECO:0007669"/>
    <property type="project" value="TreeGrafter"/>
</dbReference>
<protein>
    <submittedName>
        <fullName evidence="4">Phosphoglycerate mutase</fullName>
    </submittedName>
</protein>
<dbReference type="SUPFAM" id="SSF53254">
    <property type="entry name" value="Phosphoglycerate mutase-like"/>
    <property type="match status" value="1"/>
</dbReference>
<dbReference type="PANTHER" id="PTHR46517:SF1">
    <property type="entry name" value="FRUCTOSE-2,6-BISPHOSPHATASE TIGAR"/>
    <property type="match status" value="1"/>
</dbReference>
<dbReference type="InterPro" id="IPR013078">
    <property type="entry name" value="His_Pase_superF_clade-1"/>
</dbReference>
<dbReference type="InterPro" id="IPR001345">
    <property type="entry name" value="PG/BPGM_mutase_AS"/>
</dbReference>
<reference evidence="5" key="1">
    <citation type="submission" date="2015-08" db="EMBL/GenBank/DDBJ databases">
        <title>Vibrio galatheae sp. nov., a novel member of the Vibrionaceae family isolated from the Solomon Islands.</title>
        <authorList>
            <person name="Giubergia S."/>
            <person name="Machado H."/>
            <person name="Mateiu R.V."/>
            <person name="Gram L."/>
        </authorList>
    </citation>
    <scope>NUCLEOTIDE SEQUENCE [LARGE SCALE GENOMIC DNA]</scope>
    <source>
        <strain evidence="5">DSM 19134</strain>
    </source>
</reference>
<dbReference type="GO" id="GO:0043456">
    <property type="term" value="P:regulation of pentose-phosphate shunt"/>
    <property type="evidence" value="ECO:0007669"/>
    <property type="project" value="TreeGrafter"/>
</dbReference>
<dbReference type="RefSeq" id="WP_053407056.1">
    <property type="nucleotide sequence ID" value="NZ_DAIPHI010000207.1"/>
</dbReference>
<comment type="caution">
    <text evidence="4">The sequence shown here is derived from an EMBL/GenBank/DDBJ whole genome shotgun (WGS) entry which is preliminary data.</text>
</comment>
<dbReference type="PIRSF" id="PIRSF000709">
    <property type="entry name" value="6PFK_2-Ptase"/>
    <property type="match status" value="1"/>
</dbReference>
<dbReference type="STRING" id="171383.AKJ31_00070"/>
<sequence>MTRRIFVLRHGQTQFNAEQKLQGHCNSPLTDKGLAQARSVGTELSKYLGERTYRVYASPLGRAVQTATIVCEQVGHCASEIVQDERLKEFALGEWEQRTIPSLVVEQPNLLSQSDWYLQAPQSESYQSVKARLLSWLNDLPADGDVVVISHALTGAVLRGALMDMSYEQVWEQDLPQDAFFMIENGVMNRIDCLVELETA</sequence>
<evidence type="ECO:0000313" key="4">
    <source>
        <dbReference type="EMBL" id="KOO08803.1"/>
    </source>
</evidence>
<dbReference type="EMBL" id="LHPI01000001">
    <property type="protein sequence ID" value="KOO08803.1"/>
    <property type="molecule type" value="Genomic_DNA"/>
</dbReference>
<dbReference type="CDD" id="cd07067">
    <property type="entry name" value="HP_PGM_like"/>
    <property type="match status" value="1"/>
</dbReference>
<dbReference type="Gene3D" id="3.40.50.1240">
    <property type="entry name" value="Phosphoglycerate mutase-like"/>
    <property type="match status" value="1"/>
</dbReference>
<evidence type="ECO:0000256" key="2">
    <source>
        <dbReference type="PIRSR" id="PIRSR613078-1"/>
    </source>
</evidence>
<feature type="binding site" evidence="3">
    <location>
        <position position="62"/>
    </location>
    <ligand>
        <name>substrate</name>
    </ligand>
</feature>
<dbReference type="InterPro" id="IPR029033">
    <property type="entry name" value="His_PPase_superfam"/>
</dbReference>
<dbReference type="AlphaFoldDB" id="A0A0M0I4E8"/>
<dbReference type="PANTHER" id="PTHR46517">
    <property type="entry name" value="FRUCTOSE-2,6-BISPHOSPHATASE TIGAR"/>
    <property type="match status" value="1"/>
</dbReference>
<dbReference type="Pfam" id="PF00300">
    <property type="entry name" value="His_Phos_1"/>
    <property type="match status" value="1"/>
</dbReference>
<dbReference type="PROSITE" id="PS00175">
    <property type="entry name" value="PG_MUTASE"/>
    <property type="match status" value="1"/>
</dbReference>
<name>A0A0M0I4E8_9VIBR</name>
<keyword evidence="1" id="KW-0378">Hydrolase</keyword>
<dbReference type="Proteomes" id="UP000037530">
    <property type="component" value="Unassembled WGS sequence"/>
</dbReference>
<dbReference type="SMART" id="SM00855">
    <property type="entry name" value="PGAM"/>
    <property type="match status" value="1"/>
</dbReference>
<dbReference type="OrthoDB" id="9781415at2"/>
<feature type="binding site" evidence="3">
    <location>
        <begin position="9"/>
        <end position="16"/>
    </location>
    <ligand>
        <name>substrate</name>
    </ligand>
</feature>
<dbReference type="PATRIC" id="fig|171383.3.peg.14"/>
<evidence type="ECO:0000256" key="1">
    <source>
        <dbReference type="ARBA" id="ARBA00022801"/>
    </source>
</evidence>
<evidence type="ECO:0000313" key="5">
    <source>
        <dbReference type="Proteomes" id="UP000037530"/>
    </source>
</evidence>
<dbReference type="GO" id="GO:0045820">
    <property type="term" value="P:negative regulation of glycolytic process"/>
    <property type="evidence" value="ECO:0007669"/>
    <property type="project" value="TreeGrafter"/>
</dbReference>
<gene>
    <name evidence="4" type="ORF">AKJ31_00070</name>
</gene>
<dbReference type="InterPro" id="IPR051695">
    <property type="entry name" value="Phosphoglycerate_Mutase"/>
</dbReference>
<accession>A0A0M0I4E8</accession>
<feature type="active site" description="Proton donor/acceptor" evidence="2">
    <location>
        <position position="89"/>
    </location>
</feature>
<evidence type="ECO:0000256" key="3">
    <source>
        <dbReference type="PIRSR" id="PIRSR613078-2"/>
    </source>
</evidence>